<evidence type="ECO:0000256" key="1">
    <source>
        <dbReference type="ARBA" id="ARBA00023054"/>
    </source>
</evidence>
<dbReference type="PANTHER" id="PTHR13183">
    <property type="entry name" value="AXONEMAL INNER ARM DYNEIN LIGHT CHAIN 28"/>
    <property type="match status" value="1"/>
</dbReference>
<comment type="caution">
    <text evidence="4">The sequence shown here is derived from an EMBL/GenBank/DDBJ whole genome shotgun (WGS) entry which is preliminary data.</text>
</comment>
<feature type="compositionally biased region" description="Low complexity" evidence="3">
    <location>
        <begin position="438"/>
        <end position="447"/>
    </location>
</feature>
<evidence type="ECO:0000256" key="2">
    <source>
        <dbReference type="SAM" id="Coils"/>
    </source>
</evidence>
<dbReference type="Proteomes" id="UP001430356">
    <property type="component" value="Unassembled WGS sequence"/>
</dbReference>
<gene>
    <name evidence="4" type="ORF">NESM_000635700</name>
</gene>
<dbReference type="AlphaFoldDB" id="A0AAW0EVG5"/>
<dbReference type="GO" id="GO:0005930">
    <property type="term" value="C:axoneme"/>
    <property type="evidence" value="ECO:0007669"/>
    <property type="project" value="TreeGrafter"/>
</dbReference>
<dbReference type="GO" id="GO:0045504">
    <property type="term" value="F:dynein heavy chain binding"/>
    <property type="evidence" value="ECO:0007669"/>
    <property type="project" value="TreeGrafter"/>
</dbReference>
<proteinExistence type="predicted"/>
<evidence type="ECO:0000313" key="5">
    <source>
        <dbReference type="Proteomes" id="UP001430356"/>
    </source>
</evidence>
<protein>
    <submittedName>
        <fullName evidence="4">Axonemal inner arm dynein light chain</fullName>
    </submittedName>
</protein>
<feature type="region of interest" description="Disordered" evidence="3">
    <location>
        <begin position="423"/>
        <end position="447"/>
    </location>
</feature>
<feature type="compositionally biased region" description="Low complexity" evidence="3">
    <location>
        <begin position="110"/>
        <end position="134"/>
    </location>
</feature>
<dbReference type="InterPro" id="IPR019347">
    <property type="entry name" value="Axonemal_dynein_light_chain"/>
</dbReference>
<feature type="region of interest" description="Disordered" evidence="3">
    <location>
        <begin position="218"/>
        <end position="249"/>
    </location>
</feature>
<dbReference type="EMBL" id="JAECZO010000089">
    <property type="protein sequence ID" value="KAK7196934.1"/>
    <property type="molecule type" value="Genomic_DNA"/>
</dbReference>
<feature type="coiled-coil region" evidence="2">
    <location>
        <begin position="355"/>
        <end position="418"/>
    </location>
</feature>
<feature type="region of interest" description="Disordered" evidence="3">
    <location>
        <begin position="65"/>
        <end position="182"/>
    </location>
</feature>
<sequence length="447" mass="47488">MAAGPEDLTTPLLQLNPPVLVRTTGGDVATINLVALRRAQAGGGASAFVGSSPTGAVPAAPSLAARRLQDAKRAAQSVHQHARDGTAPSASGAARAQTLPNHGRKKGPLAGADTNGDATGARSAAAASTTSNAAQRWEADARQGTGAPVPPSPNTRSAQQREHTSAPGIATTTTTTPAVAAAAAAEGQQVSMSMPYLMRHIHDTGALLDTLFPVQPPQQQQQRGIGCGSSAASPWATAVDSDESERDSRGELVYAQTVSAAPSFREDVMQLHATLQARLEARRARPTGLCHIRRALYHELFSELVRQVTIEEPARGLVLARVREEAEHSLQVHAALLREGERFAAGKLLQDSHDAVVLQERLAALQGQKAVLEVRQHELLEACKEVEQRFEEERQVRHKQQQDELNYLRRANQQLSLRLKMETERESAAGEVDNGGETAAATAASTS</sequence>
<organism evidence="4 5">
    <name type="scientific">Novymonas esmeraldas</name>
    <dbReference type="NCBI Taxonomy" id="1808958"/>
    <lineage>
        <taxon>Eukaryota</taxon>
        <taxon>Discoba</taxon>
        <taxon>Euglenozoa</taxon>
        <taxon>Kinetoplastea</taxon>
        <taxon>Metakinetoplastina</taxon>
        <taxon>Trypanosomatida</taxon>
        <taxon>Trypanosomatidae</taxon>
        <taxon>Novymonas</taxon>
    </lineage>
</organism>
<keyword evidence="5" id="KW-1185">Reference proteome</keyword>
<reference evidence="4 5" key="1">
    <citation type="journal article" date="2021" name="MBio">
        <title>A New Model Trypanosomatid, Novymonas esmeraldas: Genomic Perception of Its 'Candidatus Pandoraea novymonadis' Endosymbiont.</title>
        <authorList>
            <person name="Zakharova A."/>
            <person name="Saura A."/>
            <person name="Butenko A."/>
            <person name="Podesvova L."/>
            <person name="Warmusova S."/>
            <person name="Kostygov A.Y."/>
            <person name="Nenarokova A."/>
            <person name="Lukes J."/>
            <person name="Opperdoes F.R."/>
            <person name="Yurchenko V."/>
        </authorList>
    </citation>
    <scope>NUCLEOTIDE SEQUENCE [LARGE SCALE GENOMIC DNA]</scope>
    <source>
        <strain evidence="4 5">E262AT.01</strain>
    </source>
</reference>
<feature type="compositionally biased region" description="Low complexity" evidence="3">
    <location>
        <begin position="170"/>
        <end position="182"/>
    </location>
</feature>
<dbReference type="Pfam" id="PF10211">
    <property type="entry name" value="Ax_dynein_light"/>
    <property type="match status" value="1"/>
</dbReference>
<dbReference type="PANTHER" id="PTHR13183:SF3">
    <property type="entry name" value="KDA INNER DYNEIN ARM LIGHT CHAIN, AXONEMAL, PUTATIVE-RELATED"/>
    <property type="match status" value="1"/>
</dbReference>
<evidence type="ECO:0000313" key="4">
    <source>
        <dbReference type="EMBL" id="KAK7196934.1"/>
    </source>
</evidence>
<name>A0AAW0EVG5_9TRYP</name>
<evidence type="ECO:0000256" key="3">
    <source>
        <dbReference type="SAM" id="MobiDB-lite"/>
    </source>
</evidence>
<keyword evidence="1 2" id="KW-0175">Coiled coil</keyword>
<accession>A0AAW0EVG5</accession>